<feature type="region of interest" description="Disordered" evidence="1">
    <location>
        <begin position="156"/>
        <end position="175"/>
    </location>
</feature>
<protein>
    <submittedName>
        <fullName evidence="4">Coiled-coil and C2 domain-containing protein 1-like</fullName>
    </submittedName>
</protein>
<evidence type="ECO:0000259" key="2">
    <source>
        <dbReference type="SMART" id="SM00685"/>
    </source>
</evidence>
<feature type="compositionally biased region" description="Polar residues" evidence="1">
    <location>
        <begin position="156"/>
        <end position="168"/>
    </location>
</feature>
<feature type="compositionally biased region" description="Acidic residues" evidence="1">
    <location>
        <begin position="91"/>
        <end position="105"/>
    </location>
</feature>
<dbReference type="PANTHER" id="PTHR13076:SF9">
    <property type="entry name" value="COILED-COIL AND C2 DOMAIN-CONTAINING PROTEIN 1-LIKE"/>
    <property type="match status" value="1"/>
</dbReference>
<feature type="domain" description="DM14" evidence="2">
    <location>
        <begin position="402"/>
        <end position="459"/>
    </location>
</feature>
<feature type="domain" description="DM14" evidence="2">
    <location>
        <begin position="146"/>
        <end position="204"/>
    </location>
</feature>
<feature type="non-terminal residue" evidence="4">
    <location>
        <position position="635"/>
    </location>
</feature>
<feature type="domain" description="DM14" evidence="2">
    <location>
        <begin position="291"/>
        <end position="348"/>
    </location>
</feature>
<feature type="region of interest" description="Disordered" evidence="1">
    <location>
        <begin position="445"/>
        <end position="534"/>
    </location>
</feature>
<reference evidence="4" key="1">
    <citation type="submission" date="2025-08" db="UniProtKB">
        <authorList>
            <consortium name="RefSeq"/>
        </authorList>
    </citation>
    <scope>IDENTIFICATION</scope>
    <source>
        <tissue evidence="4">Muscle</tissue>
    </source>
</reference>
<dbReference type="Pfam" id="PF21528">
    <property type="entry name" value="CC2D1A-B_DM14"/>
    <property type="match status" value="3"/>
</dbReference>
<dbReference type="GeneID" id="106471981"/>
<feature type="region of interest" description="Disordered" evidence="1">
    <location>
        <begin position="86"/>
        <end position="105"/>
    </location>
</feature>
<feature type="region of interest" description="Disordered" evidence="1">
    <location>
        <begin position="1"/>
        <end position="50"/>
    </location>
</feature>
<dbReference type="InterPro" id="IPR039725">
    <property type="entry name" value="CC2D1A/B"/>
</dbReference>
<dbReference type="PANTHER" id="PTHR13076">
    <property type="entry name" value="COILED-COIL AND C2 DOMAIN-CONTAINING PROTEIN 1-LIKE"/>
    <property type="match status" value="1"/>
</dbReference>
<feature type="compositionally biased region" description="Basic and acidic residues" evidence="1">
    <location>
        <begin position="517"/>
        <end position="526"/>
    </location>
</feature>
<organism evidence="3 4">
    <name type="scientific">Limulus polyphemus</name>
    <name type="common">Atlantic horseshoe crab</name>
    <dbReference type="NCBI Taxonomy" id="6850"/>
    <lineage>
        <taxon>Eukaryota</taxon>
        <taxon>Metazoa</taxon>
        <taxon>Ecdysozoa</taxon>
        <taxon>Arthropoda</taxon>
        <taxon>Chelicerata</taxon>
        <taxon>Merostomata</taxon>
        <taxon>Xiphosura</taxon>
        <taxon>Limulidae</taxon>
        <taxon>Limulus</taxon>
    </lineage>
</organism>
<feature type="compositionally biased region" description="Polar residues" evidence="1">
    <location>
        <begin position="276"/>
        <end position="286"/>
    </location>
</feature>
<sequence length="635" mass="69735">MFGKKKPQENQKRRPVGRSSLAQFGLLDMPDINDISGMNEGGSDDDDESLEAELEAIVSGSAPARQPRQPKTVSAIETIDKLAEECMKDVDNDEDDDDENLSGDEELMSELTTLSSSKELSVKASDHTHSQAIHVPAVSKLDHSLISTLEQRLSSYKSAESNAKTSGDGSRARRYGRGVKTLEDLLRAAKAGKSVNEEDIPPSIQIKPVQPGKVESSAVPPVQLSRETGSPFHEGEVSQSLKNSDLPPPLPPKRRSAQFEQGSSITSAAPEPNIPPSTKSSVTKQVDTTHKMLCSRRDQYKISALKAKKAGDMPIAMKFIKIAKQFDEVIDAVEKGDAVDLSNMPPSPPDFQEKKIANPPYRAAPQLPVSSQVQQSSDTVQVEAPDDPSLFKAPPPPASIEEALEQRLEKYRSTMEVAKNEGQNSKVRRLGRICKQYEDAIKNHKAGKPTNYEELPVPPGFGPIPLEKEENGSSSQIVPTPHPAAPPRGQNTPQAVNKPLVTPRNNTPHSQQGGRPDLSHKKDKPLQRTQSSVLDKQMKFLLDRQRMFKQAALEAKKRGDIQQAKEYLKMSMGLDPMIEATRSGLPIDATSIPTPPQLQEDFVIVEAKDCSITGEPTDIEEMYRKLERDLSQQIQ</sequence>
<dbReference type="RefSeq" id="XP_013788063.1">
    <property type="nucleotide sequence ID" value="XM_013932609.2"/>
</dbReference>
<keyword evidence="3" id="KW-1185">Reference proteome</keyword>
<proteinExistence type="predicted"/>
<dbReference type="InterPro" id="IPR006608">
    <property type="entry name" value="CC2D1A/B_DM14"/>
</dbReference>
<accession>A0ABM1BSZ0</accession>
<name>A0ABM1BSZ0_LIMPO</name>
<evidence type="ECO:0000313" key="3">
    <source>
        <dbReference type="Proteomes" id="UP000694941"/>
    </source>
</evidence>
<evidence type="ECO:0000256" key="1">
    <source>
        <dbReference type="SAM" id="MobiDB-lite"/>
    </source>
</evidence>
<dbReference type="SMART" id="SM00685">
    <property type="entry name" value="DM14"/>
    <property type="match status" value="4"/>
</dbReference>
<gene>
    <name evidence="4" type="primary">LOC106471981</name>
</gene>
<evidence type="ECO:0000313" key="4">
    <source>
        <dbReference type="RefSeq" id="XP_013788063.1"/>
    </source>
</evidence>
<feature type="region of interest" description="Disordered" evidence="1">
    <location>
        <begin position="376"/>
        <end position="397"/>
    </location>
</feature>
<feature type="compositionally biased region" description="Basic and acidic residues" evidence="1">
    <location>
        <begin position="1"/>
        <end position="12"/>
    </location>
</feature>
<feature type="domain" description="DM14" evidence="2">
    <location>
        <begin position="538"/>
        <end position="596"/>
    </location>
</feature>
<feature type="region of interest" description="Disordered" evidence="1">
    <location>
        <begin position="192"/>
        <end position="286"/>
    </location>
</feature>
<feature type="compositionally biased region" description="Polar residues" evidence="1">
    <location>
        <begin position="258"/>
        <end position="267"/>
    </location>
</feature>
<dbReference type="Proteomes" id="UP000694941">
    <property type="component" value="Unplaced"/>
</dbReference>
<feature type="compositionally biased region" description="Polar residues" evidence="1">
    <location>
        <begin position="503"/>
        <end position="513"/>
    </location>
</feature>